<reference evidence="3" key="1">
    <citation type="submission" date="2019-08" db="EMBL/GenBank/DDBJ databases">
        <authorList>
            <person name="Kucharzyk K."/>
            <person name="Murdoch R.W."/>
            <person name="Higgins S."/>
            <person name="Loffler F."/>
        </authorList>
    </citation>
    <scope>NUCLEOTIDE SEQUENCE</scope>
</reference>
<dbReference type="GO" id="GO:1990281">
    <property type="term" value="C:efflux pump complex"/>
    <property type="evidence" value="ECO:0007669"/>
    <property type="project" value="TreeGrafter"/>
</dbReference>
<dbReference type="Pfam" id="PF25917">
    <property type="entry name" value="BSH_RND"/>
    <property type="match status" value="1"/>
</dbReference>
<dbReference type="EMBL" id="VSSQ01002302">
    <property type="protein sequence ID" value="MPM14569.1"/>
    <property type="molecule type" value="Genomic_DNA"/>
</dbReference>
<evidence type="ECO:0000313" key="3">
    <source>
        <dbReference type="EMBL" id="MPM14569.1"/>
    </source>
</evidence>
<feature type="domain" description="Multidrug resistance protein MdtA-like barrel-sandwich hybrid" evidence="2">
    <location>
        <begin position="39"/>
        <end position="206"/>
    </location>
</feature>
<dbReference type="Gene3D" id="2.40.50.100">
    <property type="match status" value="1"/>
</dbReference>
<dbReference type="AlphaFoldDB" id="A0A644XEQ0"/>
<evidence type="ECO:0000259" key="2">
    <source>
        <dbReference type="Pfam" id="PF25917"/>
    </source>
</evidence>
<dbReference type="Gene3D" id="2.40.30.170">
    <property type="match status" value="1"/>
</dbReference>
<accession>A0A644XEQ0</accession>
<sequence length="305" mass="33282">MKPTKLFIFPVILFLLASCSGNDSDYDATGSFEATEIIVSAQGSGEILSLDIAEGQTLQAGEVVGQIDTVQLFLQKMSLESNIQGVRVQRPNIGAQTAAIEKQIQTLQREHTRTQNLIEANAANKKQLDDINAQIEVLQKQLSAQTSTLQKSSENIYAQSSALQIQVAQLDDLLKKCTIKSPASGVVLNKYAERGELAGTGSPLFKIADIDNMYLRAYITSDQLSGIKLNDSVTVRVDAGEGDMKSYPGTVSWISGKSEFTPKTIQTKNERANLVYAIKIAVKNDGFLKIGMYGEVKFRNLEGRP</sequence>
<proteinExistence type="predicted"/>
<keyword evidence="1" id="KW-0175">Coiled coil</keyword>
<comment type="caution">
    <text evidence="3">The sequence shown here is derived from an EMBL/GenBank/DDBJ whole genome shotgun (WGS) entry which is preliminary data.</text>
</comment>
<evidence type="ECO:0000256" key="1">
    <source>
        <dbReference type="SAM" id="Coils"/>
    </source>
</evidence>
<dbReference type="SUPFAM" id="SSF111369">
    <property type="entry name" value="HlyD-like secretion proteins"/>
    <property type="match status" value="1"/>
</dbReference>
<dbReference type="GO" id="GO:0015562">
    <property type="term" value="F:efflux transmembrane transporter activity"/>
    <property type="evidence" value="ECO:0007669"/>
    <property type="project" value="TreeGrafter"/>
</dbReference>
<dbReference type="PROSITE" id="PS51257">
    <property type="entry name" value="PROKAR_LIPOPROTEIN"/>
    <property type="match status" value="1"/>
</dbReference>
<dbReference type="PANTHER" id="PTHR30469">
    <property type="entry name" value="MULTIDRUG RESISTANCE PROTEIN MDTA"/>
    <property type="match status" value="1"/>
</dbReference>
<protein>
    <recommendedName>
        <fullName evidence="2">Multidrug resistance protein MdtA-like barrel-sandwich hybrid domain-containing protein</fullName>
    </recommendedName>
</protein>
<organism evidence="3">
    <name type="scientific">bioreactor metagenome</name>
    <dbReference type="NCBI Taxonomy" id="1076179"/>
    <lineage>
        <taxon>unclassified sequences</taxon>
        <taxon>metagenomes</taxon>
        <taxon>ecological metagenomes</taxon>
    </lineage>
</organism>
<dbReference type="PANTHER" id="PTHR30469:SF15">
    <property type="entry name" value="HLYD FAMILY OF SECRETION PROTEINS"/>
    <property type="match status" value="1"/>
</dbReference>
<dbReference type="InterPro" id="IPR058625">
    <property type="entry name" value="MdtA-like_BSH"/>
</dbReference>
<gene>
    <name evidence="3" type="ORF">SDC9_60933</name>
</gene>
<feature type="coiled-coil region" evidence="1">
    <location>
        <begin position="121"/>
        <end position="155"/>
    </location>
</feature>
<name>A0A644XEQ0_9ZZZZ</name>